<evidence type="ECO:0000313" key="1">
    <source>
        <dbReference type="EMBL" id="KAK7497054.1"/>
    </source>
</evidence>
<comment type="caution">
    <text evidence="1">The sequence shown here is derived from an EMBL/GenBank/DDBJ whole genome shotgun (WGS) entry which is preliminary data.</text>
</comment>
<gene>
    <name evidence="1" type="ORF">BaRGS_00011790</name>
</gene>
<dbReference type="Proteomes" id="UP001519460">
    <property type="component" value="Unassembled WGS sequence"/>
</dbReference>
<proteinExistence type="predicted"/>
<dbReference type="EMBL" id="JACVVK020000062">
    <property type="protein sequence ID" value="KAK7497054.1"/>
    <property type="molecule type" value="Genomic_DNA"/>
</dbReference>
<keyword evidence="2" id="KW-1185">Reference proteome</keyword>
<name>A0ABD0LC07_9CAEN</name>
<evidence type="ECO:0000313" key="2">
    <source>
        <dbReference type="Proteomes" id="UP001519460"/>
    </source>
</evidence>
<protein>
    <submittedName>
        <fullName evidence="1">Uncharacterized protein</fullName>
    </submittedName>
</protein>
<reference evidence="1 2" key="1">
    <citation type="journal article" date="2023" name="Sci. Data">
        <title>Genome assembly of the Korean intertidal mud-creeper Batillaria attramentaria.</title>
        <authorList>
            <person name="Patra A.K."/>
            <person name="Ho P.T."/>
            <person name="Jun S."/>
            <person name="Lee S.J."/>
            <person name="Kim Y."/>
            <person name="Won Y.J."/>
        </authorList>
    </citation>
    <scope>NUCLEOTIDE SEQUENCE [LARGE SCALE GENOMIC DNA]</scope>
    <source>
        <strain evidence="1">Wonlab-2016</strain>
    </source>
</reference>
<organism evidence="1 2">
    <name type="scientific">Batillaria attramentaria</name>
    <dbReference type="NCBI Taxonomy" id="370345"/>
    <lineage>
        <taxon>Eukaryota</taxon>
        <taxon>Metazoa</taxon>
        <taxon>Spiralia</taxon>
        <taxon>Lophotrochozoa</taxon>
        <taxon>Mollusca</taxon>
        <taxon>Gastropoda</taxon>
        <taxon>Caenogastropoda</taxon>
        <taxon>Sorbeoconcha</taxon>
        <taxon>Cerithioidea</taxon>
        <taxon>Batillariidae</taxon>
        <taxon>Batillaria</taxon>
    </lineage>
</organism>
<sequence length="87" mass="9876">MNFSPKNFMDERLVYLHLMHENGGKVKRRSLCFWTPVIKLWELSLGVQRGSSNCGLINETNILLGFTGSIKSHLEKSPPPPASRVKH</sequence>
<dbReference type="AlphaFoldDB" id="A0ABD0LC07"/>
<accession>A0ABD0LC07</accession>